<name>A0A3E0VJR9_9MICO</name>
<feature type="binding site" evidence="6">
    <location>
        <position position="221"/>
    </location>
    <ligand>
        <name>AMP</name>
        <dbReference type="ChEBI" id="CHEBI:456215"/>
    </ligand>
</feature>
<dbReference type="OrthoDB" id="9806925at2"/>
<dbReference type="GO" id="GO:0005524">
    <property type="term" value="F:ATP binding"/>
    <property type="evidence" value="ECO:0007669"/>
    <property type="project" value="UniProtKB-KW"/>
</dbReference>
<dbReference type="InterPro" id="IPR029056">
    <property type="entry name" value="Ribokinase-like"/>
</dbReference>
<dbReference type="GO" id="GO:0052856">
    <property type="term" value="F:NAD(P)HX epimerase activity"/>
    <property type="evidence" value="ECO:0007669"/>
    <property type="project" value="TreeGrafter"/>
</dbReference>
<comment type="subunit">
    <text evidence="6">Homotetramer.</text>
</comment>
<dbReference type="Proteomes" id="UP000256486">
    <property type="component" value="Unassembled WGS sequence"/>
</dbReference>
<dbReference type="Gene3D" id="3.40.1190.20">
    <property type="match status" value="1"/>
</dbReference>
<keyword evidence="5 6" id="KW-0456">Lyase</keyword>
<comment type="catalytic activity">
    <reaction evidence="6">
        <text>(6S)-NADHX + ADP = AMP + phosphate + NADH + H(+)</text>
        <dbReference type="Rhea" id="RHEA:32223"/>
        <dbReference type="ChEBI" id="CHEBI:15378"/>
        <dbReference type="ChEBI" id="CHEBI:43474"/>
        <dbReference type="ChEBI" id="CHEBI:57945"/>
        <dbReference type="ChEBI" id="CHEBI:64074"/>
        <dbReference type="ChEBI" id="CHEBI:456215"/>
        <dbReference type="ChEBI" id="CHEBI:456216"/>
        <dbReference type="EC" id="4.2.1.136"/>
    </reaction>
</comment>
<dbReference type="GO" id="GO:0110051">
    <property type="term" value="P:metabolite repair"/>
    <property type="evidence" value="ECO:0007669"/>
    <property type="project" value="TreeGrafter"/>
</dbReference>
<keyword evidence="2 6" id="KW-0067">ATP-binding</keyword>
<gene>
    <name evidence="6" type="primary">nnrD</name>
    <name evidence="8" type="ORF">B7R54_10730</name>
</gene>
<comment type="caution">
    <text evidence="8">The sequence shown here is derived from an EMBL/GenBank/DDBJ whole genome shotgun (WGS) entry which is preliminary data.</text>
</comment>
<evidence type="ECO:0000256" key="5">
    <source>
        <dbReference type="ARBA" id="ARBA00023239"/>
    </source>
</evidence>
<dbReference type="GO" id="GO:0046496">
    <property type="term" value="P:nicotinamide nucleotide metabolic process"/>
    <property type="evidence" value="ECO:0007669"/>
    <property type="project" value="UniProtKB-UniRule"/>
</dbReference>
<dbReference type="HAMAP" id="MF_01965">
    <property type="entry name" value="NADHX_dehydratase"/>
    <property type="match status" value="1"/>
</dbReference>
<evidence type="ECO:0000256" key="2">
    <source>
        <dbReference type="ARBA" id="ARBA00022840"/>
    </source>
</evidence>
<dbReference type="GO" id="GO:0052855">
    <property type="term" value="F:ADP-dependent NAD(P)H-hydrate dehydratase activity"/>
    <property type="evidence" value="ECO:0007669"/>
    <property type="project" value="UniProtKB-UniRule"/>
</dbReference>
<evidence type="ECO:0000256" key="6">
    <source>
        <dbReference type="HAMAP-Rule" id="MF_01965"/>
    </source>
</evidence>
<dbReference type="InterPro" id="IPR017953">
    <property type="entry name" value="Carbohydrate_kinase_pred_CS"/>
</dbReference>
<comment type="function">
    <text evidence="6">Catalyzes the dehydration of the S-form of NAD(P)HX at the expense of ADP, which is converted to AMP. Together with NAD(P)HX epimerase, which catalyzes the epimerization of the S- and R-forms, the enzyme allows the repair of both epimers of NAD(P)HX, a damaged form of NAD(P)H that is a result of enzymatic or heat-dependent hydration.</text>
</comment>
<keyword evidence="1 6" id="KW-0547">Nucleotide-binding</keyword>
<evidence type="ECO:0000259" key="7">
    <source>
        <dbReference type="PROSITE" id="PS51383"/>
    </source>
</evidence>
<keyword evidence="9" id="KW-1185">Reference proteome</keyword>
<evidence type="ECO:0000313" key="9">
    <source>
        <dbReference type="Proteomes" id="UP000256486"/>
    </source>
</evidence>
<feature type="domain" description="YjeF C-terminal" evidence="7">
    <location>
        <begin position="10"/>
        <end position="286"/>
    </location>
</feature>
<dbReference type="PANTHER" id="PTHR12592">
    <property type="entry name" value="ATP-DEPENDENT (S)-NAD(P)H-HYDRATE DEHYDRATASE FAMILY MEMBER"/>
    <property type="match status" value="1"/>
</dbReference>
<dbReference type="PROSITE" id="PS51383">
    <property type="entry name" value="YJEF_C_3"/>
    <property type="match status" value="1"/>
</dbReference>
<evidence type="ECO:0000256" key="4">
    <source>
        <dbReference type="ARBA" id="ARBA00023027"/>
    </source>
</evidence>
<feature type="binding site" evidence="6">
    <location>
        <position position="95"/>
    </location>
    <ligand>
        <name>(6S)-NADPHX</name>
        <dbReference type="ChEBI" id="CHEBI:64076"/>
    </ligand>
</feature>
<feature type="binding site" evidence="6">
    <location>
        <begin position="183"/>
        <end position="187"/>
    </location>
    <ligand>
        <name>AMP</name>
        <dbReference type="ChEBI" id="CHEBI:456215"/>
    </ligand>
</feature>
<comment type="catalytic activity">
    <reaction evidence="6">
        <text>(6S)-NADPHX + ADP = AMP + phosphate + NADPH + H(+)</text>
        <dbReference type="Rhea" id="RHEA:32235"/>
        <dbReference type="ChEBI" id="CHEBI:15378"/>
        <dbReference type="ChEBI" id="CHEBI:43474"/>
        <dbReference type="ChEBI" id="CHEBI:57783"/>
        <dbReference type="ChEBI" id="CHEBI:64076"/>
        <dbReference type="ChEBI" id="CHEBI:456215"/>
        <dbReference type="ChEBI" id="CHEBI:456216"/>
        <dbReference type="EC" id="4.2.1.136"/>
    </reaction>
</comment>
<dbReference type="Pfam" id="PF01256">
    <property type="entry name" value="Carb_kinase"/>
    <property type="match status" value="1"/>
</dbReference>
<evidence type="ECO:0000256" key="3">
    <source>
        <dbReference type="ARBA" id="ARBA00022857"/>
    </source>
</evidence>
<keyword evidence="3 6" id="KW-0521">NADP</keyword>
<proteinExistence type="inferred from homology"/>
<accession>A0A3E0VJR9</accession>
<dbReference type="InterPro" id="IPR000631">
    <property type="entry name" value="CARKD"/>
</dbReference>
<comment type="cofactor">
    <cofactor evidence="6">
        <name>Mg(2+)</name>
        <dbReference type="ChEBI" id="CHEBI:18420"/>
    </cofactor>
</comment>
<keyword evidence="4 6" id="KW-0520">NAD</keyword>
<evidence type="ECO:0000256" key="1">
    <source>
        <dbReference type="ARBA" id="ARBA00022741"/>
    </source>
</evidence>
<organism evidence="8 9">
    <name type="scientific">Subtercola boreus</name>
    <dbReference type="NCBI Taxonomy" id="120213"/>
    <lineage>
        <taxon>Bacteria</taxon>
        <taxon>Bacillati</taxon>
        <taxon>Actinomycetota</taxon>
        <taxon>Actinomycetes</taxon>
        <taxon>Micrococcales</taxon>
        <taxon>Microbacteriaceae</taxon>
        <taxon>Subtercola</taxon>
    </lineage>
</organism>
<sequence>MSASTFTDFTAADARAFVEPPGENDDKYSRGVLGVMTGSAGFPGAAVLGVEGAARTGVGMVRYLGPGRATRLVLQRRPEVVTAGGRVQGWLIGSGMDAALRGDDVTAAIVEALGGGDPAVLDAGALDIVGRATGPVVITPHAGELVTLLAAHGTEVSRGQVTGDPERWAVEAARLLGVTVLLKGHVTHVVGASRAPGGDVVLGACLRVTAPTTELATAGSGDVLAGILGALVATHRERLDAAPSALAELAAAAAVLHGLAGERASAGGPIVALDIAEAVPAAIAALRRG</sequence>
<dbReference type="EMBL" id="NBWZ01000001">
    <property type="protein sequence ID" value="RFA09640.1"/>
    <property type="molecule type" value="Genomic_DNA"/>
</dbReference>
<comment type="similarity">
    <text evidence="6">Belongs to the NnrD/CARKD family.</text>
</comment>
<dbReference type="PROSITE" id="PS01050">
    <property type="entry name" value="YJEF_C_2"/>
    <property type="match status" value="1"/>
</dbReference>
<dbReference type="EC" id="4.2.1.136" evidence="6"/>
<reference evidence="8 9" key="1">
    <citation type="submission" date="2017-04" db="EMBL/GenBank/DDBJ databases">
        <title>Comparative genome analysis of Subtercola boreus.</title>
        <authorList>
            <person name="Cho Y.-J."/>
            <person name="Cho A."/>
            <person name="Kim O.-S."/>
            <person name="Lee J.-I."/>
        </authorList>
    </citation>
    <scope>NUCLEOTIDE SEQUENCE [LARGE SCALE GENOMIC DNA]</scope>
    <source>
        <strain evidence="8 9">K300</strain>
    </source>
</reference>
<dbReference type="CDD" id="cd01171">
    <property type="entry name" value="YXKO-related"/>
    <property type="match status" value="1"/>
</dbReference>
<evidence type="ECO:0000313" key="8">
    <source>
        <dbReference type="EMBL" id="RFA09640.1"/>
    </source>
</evidence>
<dbReference type="SUPFAM" id="SSF53613">
    <property type="entry name" value="Ribokinase-like"/>
    <property type="match status" value="1"/>
</dbReference>
<feature type="binding site" evidence="6">
    <location>
        <position position="141"/>
    </location>
    <ligand>
        <name>(6S)-NADPHX</name>
        <dbReference type="ChEBI" id="CHEBI:64076"/>
    </ligand>
</feature>
<dbReference type="PANTHER" id="PTHR12592:SF0">
    <property type="entry name" value="ATP-DEPENDENT (S)-NAD(P)H-HYDRATE DEHYDRATASE"/>
    <property type="match status" value="1"/>
</dbReference>
<protein>
    <recommendedName>
        <fullName evidence="6">ADP-dependent (S)-NAD(P)H-hydrate dehydratase</fullName>
        <ecNumber evidence="6">4.2.1.136</ecNumber>
    </recommendedName>
    <alternativeName>
        <fullName evidence="6">ADP-dependent NAD(P)HX dehydratase</fullName>
    </alternativeName>
</protein>
<feature type="binding site" evidence="6">
    <location>
        <position position="222"/>
    </location>
    <ligand>
        <name>(6S)-NADPHX</name>
        <dbReference type="ChEBI" id="CHEBI:64076"/>
    </ligand>
</feature>
<dbReference type="AlphaFoldDB" id="A0A3E0VJR9"/>
<dbReference type="RefSeq" id="WP_116415022.1">
    <property type="nucleotide sequence ID" value="NZ_NBWZ01000001.1"/>
</dbReference>
<feature type="binding site" evidence="6">
    <location>
        <position position="45"/>
    </location>
    <ligand>
        <name>(6S)-NADPHX</name>
        <dbReference type="ChEBI" id="CHEBI:64076"/>
    </ligand>
</feature>